<evidence type="ECO:0000313" key="10">
    <source>
        <dbReference type="EMBL" id="MFD0959002.1"/>
    </source>
</evidence>
<keyword evidence="6 8" id="KW-1133">Transmembrane helix</keyword>
<accession>A0ABW3HNF2</accession>
<evidence type="ECO:0000256" key="6">
    <source>
        <dbReference type="ARBA" id="ARBA00022989"/>
    </source>
</evidence>
<dbReference type="Proteomes" id="UP001596989">
    <property type="component" value="Unassembled WGS sequence"/>
</dbReference>
<dbReference type="InterPro" id="IPR010065">
    <property type="entry name" value="AA_ABC_transptr_permease_3TM"/>
</dbReference>
<feature type="transmembrane region" description="Helical" evidence="8">
    <location>
        <begin position="179"/>
        <end position="203"/>
    </location>
</feature>
<comment type="subcellular location">
    <subcellularLocation>
        <location evidence="1 8">Cell membrane</location>
        <topology evidence="1 8">Multi-pass membrane protein</topology>
    </subcellularLocation>
</comment>
<evidence type="ECO:0000256" key="5">
    <source>
        <dbReference type="ARBA" id="ARBA00022970"/>
    </source>
</evidence>
<evidence type="ECO:0000256" key="2">
    <source>
        <dbReference type="ARBA" id="ARBA00022448"/>
    </source>
</evidence>
<feature type="domain" description="ABC transmembrane type-1" evidence="9">
    <location>
        <begin position="11"/>
        <end position="197"/>
    </location>
</feature>
<evidence type="ECO:0000256" key="1">
    <source>
        <dbReference type="ARBA" id="ARBA00004651"/>
    </source>
</evidence>
<dbReference type="SUPFAM" id="SSF161098">
    <property type="entry name" value="MetI-like"/>
    <property type="match status" value="1"/>
</dbReference>
<keyword evidence="11" id="KW-1185">Reference proteome</keyword>
<dbReference type="EMBL" id="JBHTJZ010000005">
    <property type="protein sequence ID" value="MFD0959002.1"/>
    <property type="molecule type" value="Genomic_DNA"/>
</dbReference>
<dbReference type="InterPro" id="IPR035906">
    <property type="entry name" value="MetI-like_sf"/>
</dbReference>
<feature type="transmembrane region" description="Helical" evidence="8">
    <location>
        <begin position="133"/>
        <end position="159"/>
    </location>
</feature>
<dbReference type="InterPro" id="IPR043429">
    <property type="entry name" value="ArtM/GltK/GlnP/TcyL/YhdX-like"/>
</dbReference>
<keyword evidence="4 8" id="KW-0812">Transmembrane</keyword>
<evidence type="ECO:0000256" key="7">
    <source>
        <dbReference type="ARBA" id="ARBA00023136"/>
    </source>
</evidence>
<dbReference type="PANTHER" id="PTHR30614">
    <property type="entry name" value="MEMBRANE COMPONENT OF AMINO ACID ABC TRANSPORTER"/>
    <property type="match status" value="1"/>
</dbReference>
<evidence type="ECO:0000313" key="11">
    <source>
        <dbReference type="Proteomes" id="UP001596989"/>
    </source>
</evidence>
<protein>
    <submittedName>
        <fullName evidence="10">Ectoine/hydroxyectoine ABC transporter permease subunit EhuC</fullName>
    </submittedName>
</protein>
<keyword evidence="2 8" id="KW-0813">Transport</keyword>
<dbReference type="PROSITE" id="PS50928">
    <property type="entry name" value="ABC_TM1"/>
    <property type="match status" value="1"/>
</dbReference>
<feature type="transmembrane region" description="Helical" evidence="8">
    <location>
        <begin position="12"/>
        <end position="32"/>
    </location>
</feature>
<dbReference type="CDD" id="cd06261">
    <property type="entry name" value="TM_PBP2"/>
    <property type="match status" value="1"/>
</dbReference>
<dbReference type="Pfam" id="PF00528">
    <property type="entry name" value="BPD_transp_1"/>
    <property type="match status" value="1"/>
</dbReference>
<feature type="transmembrane region" description="Helical" evidence="8">
    <location>
        <begin position="80"/>
        <end position="99"/>
    </location>
</feature>
<sequence length="211" mass="23678">MKWLPFLVDGAIITIQVTLLAGVVSTILAFLSGLGRLSNIAPIRYVSRTYMEIFRASSLLVLLFWVYFALPMIGLELPKLWAAVLAIGLNIGAYGSEIVRSAIVSIPQGQYEASTALNLTPLQRMVKIIMPQAIVRMLPPMGNLWIELLKSTSLVYFIAMYDLTFEAMIIRNNNQSYEAIIFGLLLVIYFLLSTCVTVTVRLLERKLTAWR</sequence>
<keyword evidence="5" id="KW-0029">Amino-acid transport</keyword>
<dbReference type="NCBIfam" id="TIGR03004">
    <property type="entry name" value="ectoine_ehuC"/>
    <property type="match status" value="1"/>
</dbReference>
<evidence type="ECO:0000256" key="4">
    <source>
        <dbReference type="ARBA" id="ARBA00022692"/>
    </source>
</evidence>
<dbReference type="RefSeq" id="WP_377562838.1">
    <property type="nucleotide sequence ID" value="NZ_JBHTJZ010000005.1"/>
</dbReference>
<name>A0ABW3HNF2_9BACL</name>
<reference evidence="11" key="1">
    <citation type="journal article" date="2019" name="Int. J. Syst. Evol. Microbiol.">
        <title>The Global Catalogue of Microorganisms (GCM) 10K type strain sequencing project: providing services to taxonomists for standard genome sequencing and annotation.</title>
        <authorList>
            <consortium name="The Broad Institute Genomics Platform"/>
            <consortium name="The Broad Institute Genome Sequencing Center for Infectious Disease"/>
            <person name="Wu L."/>
            <person name="Ma J."/>
        </authorList>
    </citation>
    <scope>NUCLEOTIDE SEQUENCE [LARGE SCALE GENOMIC DNA]</scope>
    <source>
        <strain evidence="11">CCUG 59129</strain>
    </source>
</reference>
<comment type="similarity">
    <text evidence="8">Belongs to the binding-protein-dependent transport system permease family.</text>
</comment>
<gene>
    <name evidence="10" type="primary">ehuC</name>
    <name evidence="10" type="ORF">ACFQ2I_06305</name>
</gene>
<evidence type="ECO:0000259" key="9">
    <source>
        <dbReference type="PROSITE" id="PS50928"/>
    </source>
</evidence>
<feature type="transmembrane region" description="Helical" evidence="8">
    <location>
        <begin position="53"/>
        <end position="74"/>
    </location>
</feature>
<proteinExistence type="inferred from homology"/>
<keyword evidence="7 8" id="KW-0472">Membrane</keyword>
<dbReference type="InterPro" id="IPR014342">
    <property type="entry name" value="Ectoine_EhuC"/>
</dbReference>
<evidence type="ECO:0000256" key="3">
    <source>
        <dbReference type="ARBA" id="ARBA00022475"/>
    </source>
</evidence>
<dbReference type="Gene3D" id="1.10.3720.10">
    <property type="entry name" value="MetI-like"/>
    <property type="match status" value="1"/>
</dbReference>
<organism evidence="10 11">
    <name type="scientific">Paenibacillus chungangensis</name>
    <dbReference type="NCBI Taxonomy" id="696535"/>
    <lineage>
        <taxon>Bacteria</taxon>
        <taxon>Bacillati</taxon>
        <taxon>Bacillota</taxon>
        <taxon>Bacilli</taxon>
        <taxon>Bacillales</taxon>
        <taxon>Paenibacillaceae</taxon>
        <taxon>Paenibacillus</taxon>
    </lineage>
</organism>
<evidence type="ECO:0000256" key="8">
    <source>
        <dbReference type="RuleBase" id="RU363032"/>
    </source>
</evidence>
<comment type="caution">
    <text evidence="10">The sequence shown here is derived from an EMBL/GenBank/DDBJ whole genome shotgun (WGS) entry which is preliminary data.</text>
</comment>
<dbReference type="PANTHER" id="PTHR30614:SF0">
    <property type="entry name" value="L-CYSTINE TRANSPORT SYSTEM PERMEASE PROTEIN TCYL"/>
    <property type="match status" value="1"/>
</dbReference>
<dbReference type="InterPro" id="IPR000515">
    <property type="entry name" value="MetI-like"/>
</dbReference>
<keyword evidence="3" id="KW-1003">Cell membrane</keyword>
<dbReference type="NCBIfam" id="TIGR01726">
    <property type="entry name" value="HEQRo_perm_3TM"/>
    <property type="match status" value="1"/>
</dbReference>